<proteinExistence type="predicted"/>
<evidence type="ECO:0000313" key="2">
    <source>
        <dbReference type="EMBL" id="KAK2837073.1"/>
    </source>
</evidence>
<keyword evidence="3" id="KW-1185">Reference proteome</keyword>
<evidence type="ECO:0000313" key="3">
    <source>
        <dbReference type="Proteomes" id="UP001187415"/>
    </source>
</evidence>
<evidence type="ECO:0000256" key="1">
    <source>
        <dbReference type="SAM" id="MobiDB-lite"/>
    </source>
</evidence>
<dbReference type="AlphaFoldDB" id="A0AA88MIK4"/>
<dbReference type="EMBL" id="JAUPFM010000011">
    <property type="protein sequence ID" value="KAK2837073.1"/>
    <property type="molecule type" value="Genomic_DNA"/>
</dbReference>
<protein>
    <submittedName>
        <fullName evidence="2">Uncharacterized protein</fullName>
    </submittedName>
</protein>
<gene>
    <name evidence="2" type="ORF">Q5P01_014285</name>
</gene>
<name>A0AA88MIK4_CHASR</name>
<accession>A0AA88MIK4</accession>
<sequence>MASRAEGLWYRTSPAGRGRENVTVEEESSAERCVSGRDAALKMMGRTSSAAWDDPVFWSLQNHVAQRLWPNAAETTAETSCQ</sequence>
<comment type="caution">
    <text evidence="2">The sequence shown here is derived from an EMBL/GenBank/DDBJ whole genome shotgun (WGS) entry which is preliminary data.</text>
</comment>
<organism evidence="2 3">
    <name type="scientific">Channa striata</name>
    <name type="common">Snakehead murrel</name>
    <name type="synonym">Ophicephalus striatus</name>
    <dbReference type="NCBI Taxonomy" id="64152"/>
    <lineage>
        <taxon>Eukaryota</taxon>
        <taxon>Metazoa</taxon>
        <taxon>Chordata</taxon>
        <taxon>Craniata</taxon>
        <taxon>Vertebrata</taxon>
        <taxon>Euteleostomi</taxon>
        <taxon>Actinopterygii</taxon>
        <taxon>Neopterygii</taxon>
        <taxon>Teleostei</taxon>
        <taxon>Neoteleostei</taxon>
        <taxon>Acanthomorphata</taxon>
        <taxon>Anabantaria</taxon>
        <taxon>Anabantiformes</taxon>
        <taxon>Channoidei</taxon>
        <taxon>Channidae</taxon>
        <taxon>Channa</taxon>
    </lineage>
</organism>
<reference evidence="2" key="1">
    <citation type="submission" date="2023-07" db="EMBL/GenBank/DDBJ databases">
        <title>Chromosome-level Genome Assembly of Striped Snakehead (Channa striata).</title>
        <authorList>
            <person name="Liu H."/>
        </authorList>
    </citation>
    <scope>NUCLEOTIDE SEQUENCE</scope>
    <source>
        <strain evidence="2">Gz</strain>
        <tissue evidence="2">Muscle</tissue>
    </source>
</reference>
<dbReference type="Proteomes" id="UP001187415">
    <property type="component" value="Unassembled WGS sequence"/>
</dbReference>
<feature type="region of interest" description="Disordered" evidence="1">
    <location>
        <begin position="1"/>
        <end position="30"/>
    </location>
</feature>